<name>A0A2P2PUP0_RHIMU</name>
<reference evidence="1" key="1">
    <citation type="submission" date="2018-02" db="EMBL/GenBank/DDBJ databases">
        <title>Rhizophora mucronata_Transcriptome.</title>
        <authorList>
            <person name="Meera S.P."/>
            <person name="Sreeshan A."/>
            <person name="Augustine A."/>
        </authorList>
    </citation>
    <scope>NUCLEOTIDE SEQUENCE</scope>
    <source>
        <tissue evidence="1">Leaf</tissue>
    </source>
</reference>
<evidence type="ECO:0000313" key="1">
    <source>
        <dbReference type="EMBL" id="MBX58441.1"/>
    </source>
</evidence>
<proteinExistence type="predicted"/>
<sequence length="36" mass="4105">MMRLCSSHKTSLSLESPSLARRLAELLLCRTARMLE</sequence>
<accession>A0A2P2PUP0</accession>
<dbReference type="AlphaFoldDB" id="A0A2P2PUP0"/>
<organism evidence="1">
    <name type="scientific">Rhizophora mucronata</name>
    <name type="common">Asiatic mangrove</name>
    <dbReference type="NCBI Taxonomy" id="61149"/>
    <lineage>
        <taxon>Eukaryota</taxon>
        <taxon>Viridiplantae</taxon>
        <taxon>Streptophyta</taxon>
        <taxon>Embryophyta</taxon>
        <taxon>Tracheophyta</taxon>
        <taxon>Spermatophyta</taxon>
        <taxon>Magnoliopsida</taxon>
        <taxon>eudicotyledons</taxon>
        <taxon>Gunneridae</taxon>
        <taxon>Pentapetalae</taxon>
        <taxon>rosids</taxon>
        <taxon>fabids</taxon>
        <taxon>Malpighiales</taxon>
        <taxon>Rhizophoraceae</taxon>
        <taxon>Rhizophora</taxon>
    </lineage>
</organism>
<protein>
    <submittedName>
        <fullName evidence="1">Uncharacterized protein</fullName>
    </submittedName>
</protein>
<dbReference type="EMBL" id="GGEC01077957">
    <property type="protein sequence ID" value="MBX58441.1"/>
    <property type="molecule type" value="Transcribed_RNA"/>
</dbReference>